<dbReference type="PANTHER" id="PTHR46880">
    <property type="entry name" value="RAS-ASSOCIATING DOMAIN-CONTAINING PROTEIN"/>
    <property type="match status" value="1"/>
</dbReference>
<reference evidence="1 2" key="1">
    <citation type="submission" date="2024-01" db="EMBL/GenBank/DDBJ databases">
        <title>The genome of the rayed Mediterranean limpet Patella caerulea (Linnaeus, 1758).</title>
        <authorList>
            <person name="Anh-Thu Weber A."/>
            <person name="Halstead-Nussloch G."/>
        </authorList>
    </citation>
    <scope>NUCLEOTIDE SEQUENCE [LARGE SCALE GENOMIC DNA]</scope>
    <source>
        <strain evidence="1">AATW-2023a</strain>
        <tissue evidence="1">Whole specimen</tissue>
    </source>
</reference>
<name>A0AAN8PT16_PATCE</name>
<keyword evidence="2" id="KW-1185">Reference proteome</keyword>
<protein>
    <submittedName>
        <fullName evidence="1">Uncharacterized protein</fullName>
    </submittedName>
</protein>
<sequence>MSASAESDTTNTPSPNSRSVQLKTFLRWNTGGQIGVKTDTNGHLTSVWCKLCAKHCEQVIKDTKIRGQAKSDVQKYICGTDFITKHNVMRHLGSAAHKTAIEYEKLCSGTDKIIDLDLDDTDSNNSKPHFEIPLRQPTITKSFQDMSNDAYRKLLDAAYTLAVDGLPFSHFKTSLVQVMKNCGARLISKYDNSNRAREFVNFLADAVREKITNVLNSVTCFSLLTDGFPARKTGSKKELAFIKVIHDGNPTFLCAALCNIDEYGDATSDNLKTSIDDIFLKTLNLSKDDYERKLISFTSDGASVNTGTKNGLIKQMRDDNRNWLIDIHCVLHRLELSVKDSLMKKSEFCGVFDYMVLIYYQFKRSGKLTKHFTIMSEIYDTRVLRFPKVHGTRFISHQLR</sequence>
<comment type="caution">
    <text evidence="1">The sequence shown here is derived from an EMBL/GenBank/DDBJ whole genome shotgun (WGS) entry which is preliminary data.</text>
</comment>
<gene>
    <name evidence="1" type="ORF">SNE40_014403</name>
</gene>
<dbReference type="PANTHER" id="PTHR46880:SF5">
    <property type="entry name" value="DUF4371 DOMAIN-CONTAINING PROTEIN"/>
    <property type="match status" value="1"/>
</dbReference>
<evidence type="ECO:0000313" key="2">
    <source>
        <dbReference type="Proteomes" id="UP001347796"/>
    </source>
</evidence>
<dbReference type="EMBL" id="JAZGQO010000010">
    <property type="protein sequence ID" value="KAK6176040.1"/>
    <property type="molecule type" value="Genomic_DNA"/>
</dbReference>
<evidence type="ECO:0000313" key="1">
    <source>
        <dbReference type="EMBL" id="KAK6176040.1"/>
    </source>
</evidence>
<dbReference type="AlphaFoldDB" id="A0AAN8PT16"/>
<organism evidence="1 2">
    <name type="scientific">Patella caerulea</name>
    <name type="common">Rayed Mediterranean limpet</name>
    <dbReference type="NCBI Taxonomy" id="87958"/>
    <lineage>
        <taxon>Eukaryota</taxon>
        <taxon>Metazoa</taxon>
        <taxon>Spiralia</taxon>
        <taxon>Lophotrochozoa</taxon>
        <taxon>Mollusca</taxon>
        <taxon>Gastropoda</taxon>
        <taxon>Patellogastropoda</taxon>
        <taxon>Patelloidea</taxon>
        <taxon>Patellidae</taxon>
        <taxon>Patella</taxon>
    </lineage>
</organism>
<dbReference type="Proteomes" id="UP001347796">
    <property type="component" value="Unassembled WGS sequence"/>
</dbReference>
<proteinExistence type="predicted"/>
<accession>A0AAN8PT16</accession>